<accession>A0A5C3P6W8</accession>
<sequence>MHRCLAVTDIFRNILEFVLLILPHEDDPRAHYNDIYTTNPSLAALARTCRTFSDPALDILWRNQFTLGPLIRTLPPHLVREEIEDGRHVEPHSQCVTHHLNLKPPVSSADWERFDYYAAKILSLGYFMLEFPDQGLTNWLHYWMIHYRRPASDQCMQTLCVYRRQAFILPNLRRLRLTVYDVTFLPYVPMLLSTHLQELSIAFYREQVTGLPKIYEAGRLYGETLPSLLESLPVLCPSLSDLAIFTQQSSHVTNSALSFVSTCKDLTGFFVVSTEPSQELILRLAEQTHLRKVYLSLDEETSDISWLQSTVRYPFPSLDTLEMRTPTLKSCTCLITVMGDCTLRLVRFDVYEGAPPADDLQALFEAFRDHCPSRSLQFLHINYQLERSGTTVILKPENHSLTGEVVSSLYPFSRMRFFRLHIPLVCFLDDQDLMDMADHWPLLIELRLLDDWEWGTGPFNTTWTGVVYLAWKCRQLIELALAWDMRADNAAEITSRQGFRRSTSLRFINCLDSVTCDIEVCARNVHAFAPLIWDIWGIGFGEPQPEEDMARLPPEQDPIAFYEAVVAVLRASYAAEEVDMYSLSSQFDPLEDMNPWGNITASKPEPIWTRVQ</sequence>
<dbReference type="InParanoid" id="A0A5C3P6W8"/>
<dbReference type="Gene3D" id="3.80.10.10">
    <property type="entry name" value="Ribonuclease Inhibitor"/>
    <property type="match status" value="1"/>
</dbReference>
<dbReference type="InterPro" id="IPR032675">
    <property type="entry name" value="LRR_dom_sf"/>
</dbReference>
<reference evidence="1 2" key="1">
    <citation type="journal article" date="2019" name="Nat. Ecol. Evol.">
        <title>Megaphylogeny resolves global patterns of mushroom evolution.</title>
        <authorList>
            <person name="Varga T."/>
            <person name="Krizsan K."/>
            <person name="Foldi C."/>
            <person name="Dima B."/>
            <person name="Sanchez-Garcia M."/>
            <person name="Sanchez-Ramirez S."/>
            <person name="Szollosi G.J."/>
            <person name="Szarkandi J.G."/>
            <person name="Papp V."/>
            <person name="Albert L."/>
            <person name="Andreopoulos W."/>
            <person name="Angelini C."/>
            <person name="Antonin V."/>
            <person name="Barry K.W."/>
            <person name="Bougher N.L."/>
            <person name="Buchanan P."/>
            <person name="Buyck B."/>
            <person name="Bense V."/>
            <person name="Catcheside P."/>
            <person name="Chovatia M."/>
            <person name="Cooper J."/>
            <person name="Damon W."/>
            <person name="Desjardin D."/>
            <person name="Finy P."/>
            <person name="Geml J."/>
            <person name="Haridas S."/>
            <person name="Hughes K."/>
            <person name="Justo A."/>
            <person name="Karasinski D."/>
            <person name="Kautmanova I."/>
            <person name="Kiss B."/>
            <person name="Kocsube S."/>
            <person name="Kotiranta H."/>
            <person name="LaButti K.M."/>
            <person name="Lechner B.E."/>
            <person name="Liimatainen K."/>
            <person name="Lipzen A."/>
            <person name="Lukacs Z."/>
            <person name="Mihaltcheva S."/>
            <person name="Morgado L.N."/>
            <person name="Niskanen T."/>
            <person name="Noordeloos M.E."/>
            <person name="Ohm R.A."/>
            <person name="Ortiz-Santana B."/>
            <person name="Ovrebo C."/>
            <person name="Racz N."/>
            <person name="Riley R."/>
            <person name="Savchenko A."/>
            <person name="Shiryaev A."/>
            <person name="Soop K."/>
            <person name="Spirin V."/>
            <person name="Szebenyi C."/>
            <person name="Tomsovsky M."/>
            <person name="Tulloss R.E."/>
            <person name="Uehling J."/>
            <person name="Grigoriev I.V."/>
            <person name="Vagvolgyi C."/>
            <person name="Papp T."/>
            <person name="Martin F.M."/>
            <person name="Miettinen O."/>
            <person name="Hibbett D.S."/>
            <person name="Nagy L.G."/>
        </authorList>
    </citation>
    <scope>NUCLEOTIDE SEQUENCE [LARGE SCALE GENOMIC DNA]</scope>
    <source>
        <strain evidence="1 2">HHB13444</strain>
    </source>
</reference>
<organism evidence="1 2">
    <name type="scientific">Polyporus arcularius HHB13444</name>
    <dbReference type="NCBI Taxonomy" id="1314778"/>
    <lineage>
        <taxon>Eukaryota</taxon>
        <taxon>Fungi</taxon>
        <taxon>Dikarya</taxon>
        <taxon>Basidiomycota</taxon>
        <taxon>Agaricomycotina</taxon>
        <taxon>Agaricomycetes</taxon>
        <taxon>Polyporales</taxon>
        <taxon>Polyporaceae</taxon>
        <taxon>Polyporus</taxon>
    </lineage>
</organism>
<dbReference type="Proteomes" id="UP000308197">
    <property type="component" value="Unassembled WGS sequence"/>
</dbReference>
<keyword evidence="2" id="KW-1185">Reference proteome</keyword>
<name>A0A5C3P6W8_9APHY</name>
<dbReference type="AlphaFoldDB" id="A0A5C3P6W8"/>
<dbReference type="SUPFAM" id="SSF52047">
    <property type="entry name" value="RNI-like"/>
    <property type="match status" value="1"/>
</dbReference>
<evidence type="ECO:0000313" key="1">
    <source>
        <dbReference type="EMBL" id="TFK84348.1"/>
    </source>
</evidence>
<gene>
    <name evidence="1" type="ORF">K466DRAFT_553692</name>
</gene>
<dbReference type="STRING" id="1314778.A0A5C3P6W8"/>
<evidence type="ECO:0008006" key="3">
    <source>
        <dbReference type="Google" id="ProtNLM"/>
    </source>
</evidence>
<dbReference type="EMBL" id="ML211322">
    <property type="protein sequence ID" value="TFK84348.1"/>
    <property type="molecule type" value="Genomic_DNA"/>
</dbReference>
<evidence type="ECO:0000313" key="2">
    <source>
        <dbReference type="Proteomes" id="UP000308197"/>
    </source>
</evidence>
<protein>
    <recommendedName>
        <fullName evidence="3">F-box domain-containing protein</fullName>
    </recommendedName>
</protein>
<proteinExistence type="predicted"/>